<dbReference type="Gene3D" id="2.30.33.40">
    <property type="entry name" value="GroES chaperonin"/>
    <property type="match status" value="1"/>
</dbReference>
<dbReference type="CDD" id="cd00320">
    <property type="entry name" value="cpn10"/>
    <property type="match status" value="1"/>
</dbReference>
<evidence type="ECO:0000256" key="1">
    <source>
        <dbReference type="ARBA" id="ARBA00023186"/>
    </source>
</evidence>
<organism evidence="2">
    <name type="scientific">uncultured virus</name>
    <dbReference type="NCBI Taxonomy" id="340016"/>
    <lineage>
        <taxon>Viruses</taxon>
        <taxon>environmental samples</taxon>
    </lineage>
</organism>
<accession>A0A221S332</accession>
<dbReference type="GO" id="GO:0005524">
    <property type="term" value="F:ATP binding"/>
    <property type="evidence" value="ECO:0007669"/>
    <property type="project" value="InterPro"/>
</dbReference>
<proteinExistence type="predicted"/>
<dbReference type="GO" id="GO:0044183">
    <property type="term" value="F:protein folding chaperone"/>
    <property type="evidence" value="ECO:0007669"/>
    <property type="project" value="InterPro"/>
</dbReference>
<dbReference type="InterPro" id="IPR020818">
    <property type="entry name" value="Chaperonin_GroES"/>
</dbReference>
<evidence type="ECO:0000313" key="2">
    <source>
        <dbReference type="EMBL" id="ASN63185.1"/>
    </source>
</evidence>
<dbReference type="SUPFAM" id="SSF50129">
    <property type="entry name" value="GroES-like"/>
    <property type="match status" value="1"/>
</dbReference>
<dbReference type="SMART" id="SM00883">
    <property type="entry name" value="Cpn10"/>
    <property type="match status" value="1"/>
</dbReference>
<sequence>MLDKIPEPTGWRILVRPYIPPAKTKGGIHISDESQERLSVATVCALVIKMGPLCYKDEKRFPTGSWCQEGQWVIFGRYAGSRFKTDLGEVRILNDDEIIGTVADPENILHNY</sequence>
<gene>
    <name evidence="2" type="primary">groES</name>
</gene>
<name>A0A221S332_9VIRU</name>
<dbReference type="InterPro" id="IPR037124">
    <property type="entry name" value="Chaperonin_GroES_sf"/>
</dbReference>
<dbReference type="Pfam" id="PF00166">
    <property type="entry name" value="Cpn10"/>
    <property type="match status" value="1"/>
</dbReference>
<reference evidence="2" key="1">
    <citation type="submission" date="2016-03" db="EMBL/GenBank/DDBJ databases">
        <title>Novel chaperonins are prevalent in the virioplankton and link to viral biology and ecology.</title>
        <authorList>
            <person name="Marine R.L."/>
            <person name="Nasko D.J."/>
            <person name="Polson S.W."/>
            <person name="Wommack K.E."/>
        </authorList>
    </citation>
    <scope>NUCLEOTIDE SEQUENCE</scope>
</reference>
<dbReference type="InterPro" id="IPR011032">
    <property type="entry name" value="GroES-like_sf"/>
</dbReference>
<protein>
    <submittedName>
        <fullName evidence="2">Co-chaperonin GroES</fullName>
    </submittedName>
</protein>
<dbReference type="EMBL" id="KU970591">
    <property type="protein sequence ID" value="ASN63185.1"/>
    <property type="molecule type" value="Genomic_DNA"/>
</dbReference>
<keyword evidence="1" id="KW-0143">Chaperone</keyword>